<feature type="domain" description="BAP29/BAP31 transmembrane" evidence="13">
    <location>
        <begin position="1"/>
        <end position="131"/>
    </location>
</feature>
<dbReference type="InterPro" id="IPR041672">
    <property type="entry name" value="Bap31/Bap29_C"/>
</dbReference>
<feature type="transmembrane region" description="Helical" evidence="11">
    <location>
        <begin position="100"/>
        <end position="124"/>
    </location>
</feature>
<comment type="similarity">
    <text evidence="2 11">Belongs to the BCAP29/BCAP31 family.</text>
</comment>
<comment type="function">
    <text evidence="11">May play a role in anterograde transport of membrane proteins from the endoplasmic reticulum to the Golgi.</text>
</comment>
<dbReference type="InterPro" id="IPR008417">
    <property type="entry name" value="BAP29/BAP31"/>
</dbReference>
<evidence type="ECO:0000256" key="2">
    <source>
        <dbReference type="ARBA" id="ARBA00007956"/>
    </source>
</evidence>
<dbReference type="GO" id="GO:0006886">
    <property type="term" value="P:intracellular protein transport"/>
    <property type="evidence" value="ECO:0007669"/>
    <property type="project" value="UniProtKB-UniRule"/>
</dbReference>
<evidence type="ECO:0000256" key="8">
    <source>
        <dbReference type="ARBA" id="ARBA00022989"/>
    </source>
</evidence>
<keyword evidence="8 11" id="KW-1133">Transmembrane helix</keyword>
<reference evidence="15 16" key="1">
    <citation type="journal article" date="2015" name="Genome Biol. Evol.">
        <title>Phylogenomic analyses indicate that early fungi evolved digesting cell walls of algal ancestors of land plants.</title>
        <authorList>
            <person name="Chang Y."/>
            <person name="Wang S."/>
            <person name="Sekimoto S."/>
            <person name="Aerts A.L."/>
            <person name="Choi C."/>
            <person name="Clum A."/>
            <person name="LaButti K.M."/>
            <person name="Lindquist E.A."/>
            <person name="Yee Ngan C."/>
            <person name="Ohm R.A."/>
            <person name="Salamov A.A."/>
            <person name="Grigoriev I.V."/>
            <person name="Spatafora J.W."/>
            <person name="Berbee M.L."/>
        </authorList>
    </citation>
    <scope>NUCLEOTIDE SEQUENCE [LARGE SCALE GENOMIC DNA]</scope>
    <source>
        <strain evidence="15 16">NRRL 28638</strain>
    </source>
</reference>
<evidence type="ECO:0000256" key="11">
    <source>
        <dbReference type="RuleBase" id="RU367026"/>
    </source>
</evidence>
<accession>A0A137NZJ0</accession>
<dbReference type="AlphaFoldDB" id="A0A137NZJ0"/>
<dbReference type="OrthoDB" id="435607at2759"/>
<dbReference type="InterPro" id="IPR040463">
    <property type="entry name" value="BAP29/BAP31_N"/>
</dbReference>
<evidence type="ECO:0000256" key="7">
    <source>
        <dbReference type="ARBA" id="ARBA00022927"/>
    </source>
</evidence>
<dbReference type="STRING" id="796925.A0A137NZJ0"/>
<organism evidence="15 16">
    <name type="scientific">Conidiobolus coronatus (strain ATCC 28846 / CBS 209.66 / NRRL 28638)</name>
    <name type="common">Delacroixia coronata</name>
    <dbReference type="NCBI Taxonomy" id="796925"/>
    <lineage>
        <taxon>Eukaryota</taxon>
        <taxon>Fungi</taxon>
        <taxon>Fungi incertae sedis</taxon>
        <taxon>Zoopagomycota</taxon>
        <taxon>Entomophthoromycotina</taxon>
        <taxon>Entomophthoromycetes</taxon>
        <taxon>Entomophthorales</taxon>
        <taxon>Ancylistaceae</taxon>
        <taxon>Conidiobolus</taxon>
    </lineage>
</organism>
<evidence type="ECO:0000256" key="10">
    <source>
        <dbReference type="ARBA" id="ARBA00023136"/>
    </source>
</evidence>
<protein>
    <recommendedName>
        <fullName evidence="11">Endoplasmic reticulum transmembrane protein</fullName>
    </recommendedName>
</protein>
<evidence type="ECO:0000256" key="9">
    <source>
        <dbReference type="ARBA" id="ARBA00023054"/>
    </source>
</evidence>
<proteinExistence type="inferred from homology"/>
<dbReference type="PANTHER" id="PTHR12701">
    <property type="entry name" value="BCR-ASSOCIATED PROTEIN, BAP"/>
    <property type="match status" value="1"/>
</dbReference>
<keyword evidence="5 11" id="KW-0256">Endoplasmic reticulum</keyword>
<dbReference type="GO" id="GO:0005789">
    <property type="term" value="C:endoplasmic reticulum membrane"/>
    <property type="evidence" value="ECO:0007669"/>
    <property type="project" value="UniProtKB-SubCell"/>
</dbReference>
<keyword evidence="6 11" id="KW-0931">ER-Golgi transport</keyword>
<evidence type="ECO:0000256" key="12">
    <source>
        <dbReference type="SAM" id="Coils"/>
    </source>
</evidence>
<keyword evidence="3 11" id="KW-0813">Transport</keyword>
<keyword evidence="9 12" id="KW-0175">Coiled coil</keyword>
<name>A0A137NZJ0_CONC2</name>
<evidence type="ECO:0000256" key="6">
    <source>
        <dbReference type="ARBA" id="ARBA00022892"/>
    </source>
</evidence>
<gene>
    <name evidence="15" type="ORF">CONCODRAFT_79845</name>
</gene>
<feature type="transmembrane region" description="Helical" evidence="11">
    <location>
        <begin position="48"/>
        <end position="65"/>
    </location>
</feature>
<evidence type="ECO:0000313" key="15">
    <source>
        <dbReference type="EMBL" id="KXN68246.1"/>
    </source>
</evidence>
<evidence type="ECO:0000256" key="3">
    <source>
        <dbReference type="ARBA" id="ARBA00022448"/>
    </source>
</evidence>
<comment type="subcellular location">
    <subcellularLocation>
        <location evidence="1 11">Endoplasmic reticulum membrane</location>
        <topology evidence="1 11">Multi-pass membrane protein</topology>
    </subcellularLocation>
</comment>
<evidence type="ECO:0000256" key="5">
    <source>
        <dbReference type="ARBA" id="ARBA00022824"/>
    </source>
</evidence>
<evidence type="ECO:0000256" key="4">
    <source>
        <dbReference type="ARBA" id="ARBA00022692"/>
    </source>
</evidence>
<evidence type="ECO:0000256" key="1">
    <source>
        <dbReference type="ARBA" id="ARBA00004477"/>
    </source>
</evidence>
<dbReference type="EMBL" id="KQ964587">
    <property type="protein sequence ID" value="KXN68246.1"/>
    <property type="molecule type" value="Genomic_DNA"/>
</dbReference>
<dbReference type="OMA" id="EMGLFML"/>
<sequence>MALYYSIVFAILCTEIMLFLGLLVPLPKSLRKRALLWINNNIIKQVDYTLKVVFVFIFILFIDSVNRMMKATEAADSVVGGDVRVDNAAHAKKFYSQRNMYLTGFTLLLSLILNYTFSLLLALLTAEEKLEVLTKTQPSTSNDIANVEKHQKEIEELNVKLEEAKKKVADFDILKKQADQQHKEYMNLADRFNELSKAQETEDKKSA</sequence>
<dbReference type="Pfam" id="PF18035">
    <property type="entry name" value="Bap31_Bap29_C"/>
    <property type="match status" value="1"/>
</dbReference>
<feature type="transmembrane region" description="Helical" evidence="11">
    <location>
        <begin position="6"/>
        <end position="27"/>
    </location>
</feature>
<feature type="domain" description="Bap31/Bap29 cytoplasmic coiled-coil" evidence="14">
    <location>
        <begin position="152"/>
        <end position="206"/>
    </location>
</feature>
<dbReference type="PANTHER" id="PTHR12701:SF20">
    <property type="entry name" value="ENDOPLASMIC RETICULUM TRANSMEMBRANE PROTEIN"/>
    <property type="match status" value="1"/>
</dbReference>
<keyword evidence="15" id="KW-0675">Receptor</keyword>
<evidence type="ECO:0000259" key="13">
    <source>
        <dbReference type="Pfam" id="PF05529"/>
    </source>
</evidence>
<keyword evidence="7 11" id="KW-0653">Protein transport</keyword>
<keyword evidence="16" id="KW-1185">Reference proteome</keyword>
<evidence type="ECO:0000313" key="16">
    <source>
        <dbReference type="Proteomes" id="UP000070444"/>
    </source>
</evidence>
<feature type="coiled-coil region" evidence="12">
    <location>
        <begin position="144"/>
        <end position="181"/>
    </location>
</feature>
<dbReference type="GO" id="GO:0006888">
    <property type="term" value="P:endoplasmic reticulum to Golgi vesicle-mediated transport"/>
    <property type="evidence" value="ECO:0007669"/>
    <property type="project" value="UniProtKB-UniRule"/>
</dbReference>
<dbReference type="GO" id="GO:0070973">
    <property type="term" value="P:protein localization to endoplasmic reticulum exit site"/>
    <property type="evidence" value="ECO:0007669"/>
    <property type="project" value="UniProtKB-UniRule"/>
</dbReference>
<evidence type="ECO:0000259" key="14">
    <source>
        <dbReference type="Pfam" id="PF18035"/>
    </source>
</evidence>
<dbReference type="Pfam" id="PF05529">
    <property type="entry name" value="Bap31"/>
    <property type="match status" value="1"/>
</dbReference>
<keyword evidence="10 11" id="KW-0472">Membrane</keyword>
<keyword evidence="4 11" id="KW-0812">Transmembrane</keyword>
<dbReference type="Proteomes" id="UP000070444">
    <property type="component" value="Unassembled WGS sequence"/>
</dbReference>